<feature type="domain" description="Ketoreductase (KR)" evidence="2">
    <location>
        <begin position="2"/>
        <end position="84"/>
    </location>
</feature>
<keyword evidence="1" id="KW-0808">Transferase</keyword>
<protein>
    <submittedName>
        <fullName evidence="3">KR domain-containing protein</fullName>
    </submittedName>
</protein>
<dbReference type="PANTHER" id="PTHR43775:SF51">
    <property type="entry name" value="INACTIVE PHENOLPHTHIOCEROL SYNTHESIS POLYKETIDE SYNTHASE TYPE I PKS1-RELATED"/>
    <property type="match status" value="1"/>
</dbReference>
<keyword evidence="4" id="KW-1185">Reference proteome</keyword>
<sequence length="84" mass="8608">AAVEKVLAVAKKRHPHVGVVHAPGVLDDGLVSGLSSNQVGRVFRPKVSGGWLLHELTRDLDLAFFALFSSASGTLGGGGQGGYA</sequence>
<proteinExistence type="predicted"/>
<evidence type="ECO:0000259" key="2">
    <source>
        <dbReference type="Pfam" id="PF08659"/>
    </source>
</evidence>
<dbReference type="InterPro" id="IPR050091">
    <property type="entry name" value="PKS_NRPS_Biosynth_Enz"/>
</dbReference>
<dbReference type="AlphaFoldDB" id="A0A5B2VZQ4"/>
<evidence type="ECO:0000313" key="4">
    <source>
        <dbReference type="Proteomes" id="UP000323454"/>
    </source>
</evidence>
<dbReference type="Proteomes" id="UP000323454">
    <property type="component" value="Unassembled WGS sequence"/>
</dbReference>
<feature type="non-terminal residue" evidence="3">
    <location>
        <position position="84"/>
    </location>
</feature>
<dbReference type="Gene3D" id="3.40.50.720">
    <property type="entry name" value="NAD(P)-binding Rossmann-like Domain"/>
    <property type="match status" value="1"/>
</dbReference>
<reference evidence="3 4" key="1">
    <citation type="submission" date="2019-09" db="EMBL/GenBank/DDBJ databases">
        <title>Goodfellowia gen. nov., a new genus of the Pseudonocardineae related to Actinoalloteichus, containing Goodfellowia coeruleoviolacea gen. nov., comb. nov. gen. nov., comb. nov.</title>
        <authorList>
            <person name="Labeda D."/>
        </authorList>
    </citation>
    <scope>NUCLEOTIDE SEQUENCE [LARGE SCALE GENOMIC DNA]</scope>
    <source>
        <strain evidence="3 4">AN110305</strain>
    </source>
</reference>
<comment type="caution">
    <text evidence="3">The sequence shown here is derived from an EMBL/GenBank/DDBJ whole genome shotgun (WGS) entry which is preliminary data.</text>
</comment>
<dbReference type="EMBL" id="VUOB01000198">
    <property type="protein sequence ID" value="KAA2244314.1"/>
    <property type="molecule type" value="Genomic_DNA"/>
</dbReference>
<reference evidence="3 4" key="2">
    <citation type="submission" date="2019-09" db="EMBL/GenBank/DDBJ databases">
        <authorList>
            <person name="Jin C."/>
        </authorList>
    </citation>
    <scope>NUCLEOTIDE SEQUENCE [LARGE SCALE GENOMIC DNA]</scope>
    <source>
        <strain evidence="3 4">AN110305</strain>
    </source>
</reference>
<feature type="non-terminal residue" evidence="3">
    <location>
        <position position="1"/>
    </location>
</feature>
<organism evidence="3 4">
    <name type="scientific">Solihabitans fulvus</name>
    <dbReference type="NCBI Taxonomy" id="1892852"/>
    <lineage>
        <taxon>Bacteria</taxon>
        <taxon>Bacillati</taxon>
        <taxon>Actinomycetota</taxon>
        <taxon>Actinomycetes</taxon>
        <taxon>Pseudonocardiales</taxon>
        <taxon>Pseudonocardiaceae</taxon>
        <taxon>Solihabitans</taxon>
    </lineage>
</organism>
<dbReference type="GO" id="GO:0006633">
    <property type="term" value="P:fatty acid biosynthetic process"/>
    <property type="evidence" value="ECO:0007669"/>
    <property type="project" value="TreeGrafter"/>
</dbReference>
<dbReference type="PANTHER" id="PTHR43775">
    <property type="entry name" value="FATTY ACID SYNTHASE"/>
    <property type="match status" value="1"/>
</dbReference>
<accession>A0A5B2VZQ4</accession>
<evidence type="ECO:0000256" key="1">
    <source>
        <dbReference type="ARBA" id="ARBA00022679"/>
    </source>
</evidence>
<dbReference type="SUPFAM" id="SSF51735">
    <property type="entry name" value="NAD(P)-binding Rossmann-fold domains"/>
    <property type="match status" value="1"/>
</dbReference>
<dbReference type="InterPro" id="IPR013968">
    <property type="entry name" value="PKS_KR"/>
</dbReference>
<evidence type="ECO:0000313" key="3">
    <source>
        <dbReference type="EMBL" id="KAA2244314.1"/>
    </source>
</evidence>
<dbReference type="InterPro" id="IPR036291">
    <property type="entry name" value="NAD(P)-bd_dom_sf"/>
</dbReference>
<gene>
    <name evidence="3" type="ORF">F0L68_41275</name>
</gene>
<dbReference type="OrthoDB" id="9778690at2"/>
<dbReference type="GO" id="GO:0004312">
    <property type="term" value="F:fatty acid synthase activity"/>
    <property type="evidence" value="ECO:0007669"/>
    <property type="project" value="TreeGrafter"/>
</dbReference>
<dbReference type="Pfam" id="PF08659">
    <property type="entry name" value="KR"/>
    <property type="match status" value="1"/>
</dbReference>
<name>A0A5B2VZQ4_9PSEU</name>